<feature type="domain" description="4'-phosphopantetheinyl transferase" evidence="9">
    <location>
        <begin position="112"/>
        <end position="199"/>
    </location>
</feature>
<dbReference type="Proteomes" id="UP000001307">
    <property type="component" value="Unassembled WGS sequence"/>
</dbReference>
<dbReference type="Gene3D" id="3.90.470.20">
    <property type="entry name" value="4'-phosphopantetheinyl transferase domain"/>
    <property type="match status" value="1"/>
</dbReference>
<evidence type="ECO:0000256" key="7">
    <source>
        <dbReference type="ARBA" id="ARBA00048641"/>
    </source>
</evidence>
<comment type="catalytic activity">
    <reaction evidence="8">
        <text>apo-[ACP] + acetyl-CoA = acetyl-[ACP] + adenosine 3',5'-bisphosphate + H(+)</text>
        <dbReference type="Rhea" id="RHEA:46564"/>
        <dbReference type="Rhea" id="RHEA-COMP:9621"/>
        <dbReference type="Rhea" id="RHEA-COMP:9690"/>
        <dbReference type="ChEBI" id="CHEBI:15378"/>
        <dbReference type="ChEBI" id="CHEBI:29999"/>
        <dbReference type="ChEBI" id="CHEBI:57288"/>
        <dbReference type="ChEBI" id="CHEBI:58343"/>
        <dbReference type="ChEBI" id="CHEBI:78446"/>
    </reaction>
    <physiologicalReaction direction="left-to-right" evidence="8">
        <dbReference type="Rhea" id="RHEA:46565"/>
    </physiologicalReaction>
</comment>
<evidence type="ECO:0000256" key="8">
    <source>
        <dbReference type="ARBA" id="ARBA00048794"/>
    </source>
</evidence>
<keyword evidence="12" id="KW-1185">Reference proteome</keyword>
<dbReference type="EMBL" id="FN653021">
    <property type="protein sequence ID" value="CBY23393.1"/>
    <property type="molecule type" value="Genomic_DNA"/>
</dbReference>
<dbReference type="InterPro" id="IPR050559">
    <property type="entry name" value="P-Pant_transferase_sf"/>
</dbReference>
<dbReference type="GO" id="GO:0005829">
    <property type="term" value="C:cytosol"/>
    <property type="evidence" value="ECO:0007669"/>
    <property type="project" value="TreeGrafter"/>
</dbReference>
<dbReference type="InterPro" id="IPR008278">
    <property type="entry name" value="4-PPantetheinyl_Trfase_dom"/>
</dbReference>
<comment type="catalytic activity">
    <reaction evidence="7">
        <text>apo-[ACP] + CoA = holo-[ACP] + adenosine 3',5'-bisphosphate + H(+)</text>
        <dbReference type="Rhea" id="RHEA:12068"/>
        <dbReference type="Rhea" id="RHEA-COMP:9685"/>
        <dbReference type="Rhea" id="RHEA-COMP:9690"/>
        <dbReference type="ChEBI" id="CHEBI:15378"/>
        <dbReference type="ChEBI" id="CHEBI:29999"/>
        <dbReference type="ChEBI" id="CHEBI:57287"/>
        <dbReference type="ChEBI" id="CHEBI:58343"/>
        <dbReference type="ChEBI" id="CHEBI:64479"/>
        <dbReference type="EC" id="2.7.8.7"/>
    </reaction>
    <physiologicalReaction direction="left-to-right" evidence="7">
        <dbReference type="Rhea" id="RHEA:12069"/>
    </physiologicalReaction>
</comment>
<protein>
    <recommendedName>
        <fullName evidence="3">L-aminoadipate-semialdehyde dehydrogenase-phosphopantetheinyl transferase</fullName>
        <ecNumber evidence="2">2.7.8.7</ecNumber>
    </recommendedName>
    <alternativeName>
        <fullName evidence="5">4'-phosphopantetheinyl transferase</fullName>
    </alternativeName>
    <alternativeName>
        <fullName evidence="6">Alpha-aminoadipic semialdehyde dehydrogenase-phosphopantetheinyl transferase</fullName>
    </alternativeName>
</protein>
<comment type="similarity">
    <text evidence="1">Belongs to the P-Pant transferase superfamily. AcpS family.</text>
</comment>
<gene>
    <name evidence="10" type="ORF">GSOID_T00015827001</name>
    <name evidence="11" type="ORF">GSOID_T00024095001</name>
</gene>
<reference evidence="10" key="1">
    <citation type="journal article" date="2010" name="Science">
        <title>Plasticity of animal genome architecture unmasked by rapid evolution of a pelagic tunicate.</title>
        <authorList>
            <person name="Denoeud F."/>
            <person name="Henriet S."/>
            <person name="Mungpakdee S."/>
            <person name="Aury J.M."/>
            <person name="Da Silva C."/>
            <person name="Brinkmann H."/>
            <person name="Mikhaleva J."/>
            <person name="Olsen L.C."/>
            <person name="Jubin C."/>
            <person name="Canestro C."/>
            <person name="Bouquet J.M."/>
            <person name="Danks G."/>
            <person name="Poulain J."/>
            <person name="Campsteijn C."/>
            <person name="Adamski M."/>
            <person name="Cross I."/>
            <person name="Yadetie F."/>
            <person name="Muffato M."/>
            <person name="Louis A."/>
            <person name="Butcher S."/>
            <person name="Tsagkogeorga G."/>
            <person name="Konrad A."/>
            <person name="Singh S."/>
            <person name="Jensen M.F."/>
            <person name="Cong E.H."/>
            <person name="Eikeseth-Otteraa H."/>
            <person name="Noel B."/>
            <person name="Anthouard V."/>
            <person name="Porcel B.M."/>
            <person name="Kachouri-Lafond R."/>
            <person name="Nishino A."/>
            <person name="Ugolini M."/>
            <person name="Chourrout P."/>
            <person name="Nishida H."/>
            <person name="Aasland R."/>
            <person name="Huzurbazar S."/>
            <person name="Westhof E."/>
            <person name="Delsuc F."/>
            <person name="Lehrach H."/>
            <person name="Reinhardt R."/>
            <person name="Weissenbach J."/>
            <person name="Roy S.W."/>
            <person name="Artiguenave F."/>
            <person name="Postlethwait J.H."/>
            <person name="Manak J.R."/>
            <person name="Thompson E.M."/>
            <person name="Jaillon O."/>
            <person name="Du Pasquier L."/>
            <person name="Boudinot P."/>
            <person name="Liberles D.A."/>
            <person name="Volff J.N."/>
            <person name="Philippe H."/>
            <person name="Lenhard B."/>
            <person name="Roest Crollius H."/>
            <person name="Wincker P."/>
            <person name="Chourrout D."/>
        </authorList>
    </citation>
    <scope>NUCLEOTIDE SEQUENCE [LARGE SCALE GENOMIC DNA]</scope>
</reference>
<keyword evidence="4" id="KW-0808">Transferase</keyword>
<evidence type="ECO:0000256" key="4">
    <source>
        <dbReference type="ARBA" id="ARBA00022679"/>
    </source>
</evidence>
<evidence type="ECO:0000259" key="9">
    <source>
        <dbReference type="Pfam" id="PF01648"/>
    </source>
</evidence>
<dbReference type="Pfam" id="PF01648">
    <property type="entry name" value="ACPS"/>
    <property type="match status" value="1"/>
</dbReference>
<dbReference type="Proteomes" id="UP000011014">
    <property type="component" value="Unassembled WGS sequence"/>
</dbReference>
<dbReference type="SUPFAM" id="SSF56214">
    <property type="entry name" value="4'-phosphopantetheinyl transferase"/>
    <property type="match status" value="2"/>
</dbReference>
<evidence type="ECO:0000256" key="1">
    <source>
        <dbReference type="ARBA" id="ARBA00006195"/>
    </source>
</evidence>
<dbReference type="OrthoDB" id="26719at2759"/>
<evidence type="ECO:0000313" key="11">
    <source>
        <dbReference type="EMBL" id="CBY34099.1"/>
    </source>
</evidence>
<dbReference type="EC" id="2.7.8.7" evidence="2"/>
<dbReference type="InterPro" id="IPR037143">
    <property type="entry name" value="4-PPantetheinyl_Trfase_dom_sf"/>
</dbReference>
<dbReference type="EMBL" id="FN654475">
    <property type="protein sequence ID" value="CBY34099.1"/>
    <property type="molecule type" value="Genomic_DNA"/>
</dbReference>
<evidence type="ECO:0000256" key="3">
    <source>
        <dbReference type="ARBA" id="ARBA00016301"/>
    </source>
</evidence>
<evidence type="ECO:0000256" key="2">
    <source>
        <dbReference type="ARBA" id="ARBA00013172"/>
    </source>
</evidence>
<dbReference type="GO" id="GO:0019878">
    <property type="term" value="P:lysine biosynthetic process via aminoadipic acid"/>
    <property type="evidence" value="ECO:0007669"/>
    <property type="project" value="TreeGrafter"/>
</dbReference>
<dbReference type="AlphaFoldDB" id="E4X1S6"/>
<accession>E4X1S6</accession>
<dbReference type="GO" id="GO:0000287">
    <property type="term" value="F:magnesium ion binding"/>
    <property type="evidence" value="ECO:0007669"/>
    <property type="project" value="InterPro"/>
</dbReference>
<dbReference type="PANTHER" id="PTHR12215">
    <property type="entry name" value="PHOSPHOPANTETHEINE TRANSFERASE"/>
    <property type="match status" value="1"/>
</dbReference>
<dbReference type="InParanoid" id="E4X1S6"/>
<organism evidence="10">
    <name type="scientific">Oikopleura dioica</name>
    <name type="common">Tunicate</name>
    <dbReference type="NCBI Taxonomy" id="34765"/>
    <lineage>
        <taxon>Eukaryota</taxon>
        <taxon>Metazoa</taxon>
        <taxon>Chordata</taxon>
        <taxon>Tunicata</taxon>
        <taxon>Appendicularia</taxon>
        <taxon>Copelata</taxon>
        <taxon>Oikopleuridae</taxon>
        <taxon>Oikopleura</taxon>
    </lineage>
</organism>
<evidence type="ECO:0000256" key="5">
    <source>
        <dbReference type="ARBA" id="ARBA00030484"/>
    </source>
</evidence>
<proteinExistence type="inferred from homology"/>
<evidence type="ECO:0000313" key="12">
    <source>
        <dbReference type="Proteomes" id="UP000001307"/>
    </source>
</evidence>
<sequence length="219" mass="24435">MSNSLLRFYLLAEKGMRPVLFNALSFAQQEQQYCSEISEANAQLRRILGRLSLYYSRKVILGAAPNEKSVRFGENGKPIVDGLNISISHAATLGDMQLCVCTASKDIGAEYGIDIALRDKPINWKSSPEVFISKLRMNKSMGTPNEWDQIMAKNSVNEQLNEFYRFWAVKESVLKATGAGASAMRPSRIDIFTETEHPFELGGDLHLEDTSFLIGKSTC</sequence>
<evidence type="ECO:0000256" key="6">
    <source>
        <dbReference type="ARBA" id="ARBA00033443"/>
    </source>
</evidence>
<name>E4X1S6_OIKDI</name>
<dbReference type="GO" id="GO:0008897">
    <property type="term" value="F:holo-[acyl-carrier-protein] synthase activity"/>
    <property type="evidence" value="ECO:0007669"/>
    <property type="project" value="UniProtKB-EC"/>
</dbReference>
<evidence type="ECO:0000313" key="10">
    <source>
        <dbReference type="EMBL" id="CBY23393.1"/>
    </source>
</evidence>
<dbReference type="PANTHER" id="PTHR12215:SF10">
    <property type="entry name" value="L-AMINOADIPATE-SEMIALDEHYDE DEHYDROGENASE-PHOSPHOPANTETHEINYL TRANSFERASE"/>
    <property type="match status" value="1"/>
</dbReference>